<evidence type="ECO:0000256" key="2">
    <source>
        <dbReference type="ARBA" id="ARBA00010333"/>
    </source>
</evidence>
<evidence type="ECO:0000313" key="8">
    <source>
        <dbReference type="EMBL" id="KWF58529.1"/>
    </source>
</evidence>
<evidence type="ECO:0000256" key="4">
    <source>
        <dbReference type="RuleBase" id="RU003744"/>
    </source>
</evidence>
<sequence length="257" mass="28011">MKWTKRLMTTICAVLVGAASLAAHADDLDKVKQTGKLTFALTGKYPPFSFIDESGKLSGFDVDIGDRVASRLGAKPVPVMTAWDGIVGGLLAGKYDAIIGSLAITDERLKAVDFTQAYYRSGAQLFVPKASSVQDLAQLKGKVVGVTLGETYEGWLRKNRPDVQVKTYKGLPDILIDLQNRRIEGFVTDRIAGILTIRDKHIDAKPAGPLLYPERMGVAVRKDSPKLRDAINAALDAMFKDGEYGAISKQWLGEDVR</sequence>
<evidence type="ECO:0000259" key="6">
    <source>
        <dbReference type="SMART" id="SM00062"/>
    </source>
</evidence>
<dbReference type="GO" id="GO:0016020">
    <property type="term" value="C:membrane"/>
    <property type="evidence" value="ECO:0007669"/>
    <property type="project" value="InterPro"/>
</dbReference>
<feature type="domain" description="Ionotropic glutamate receptor C-terminal" evidence="7">
    <location>
        <begin position="36"/>
        <end position="254"/>
    </location>
</feature>
<protein>
    <submittedName>
        <fullName evidence="8">Amino acid ABC transporter substrate-binding protein</fullName>
    </submittedName>
</protein>
<dbReference type="Proteomes" id="UP000061512">
    <property type="component" value="Unassembled WGS sequence"/>
</dbReference>
<proteinExistence type="inferred from homology"/>
<dbReference type="SUPFAM" id="SSF53850">
    <property type="entry name" value="Periplasmic binding protein-like II"/>
    <property type="match status" value="1"/>
</dbReference>
<name>A0A132ETB7_9BURK</name>
<organism evidence="8 9">
    <name type="scientific">Burkholderia pseudomultivorans</name>
    <dbReference type="NCBI Taxonomy" id="1207504"/>
    <lineage>
        <taxon>Bacteria</taxon>
        <taxon>Pseudomonadati</taxon>
        <taxon>Pseudomonadota</taxon>
        <taxon>Betaproteobacteria</taxon>
        <taxon>Burkholderiales</taxon>
        <taxon>Burkholderiaceae</taxon>
        <taxon>Burkholderia</taxon>
        <taxon>Burkholderia cepacia complex</taxon>
    </lineage>
</organism>
<evidence type="ECO:0000256" key="1">
    <source>
        <dbReference type="ARBA" id="ARBA00004196"/>
    </source>
</evidence>
<dbReference type="InterPro" id="IPR001320">
    <property type="entry name" value="Iontro_rcpt_C"/>
</dbReference>
<dbReference type="RefSeq" id="WP_060300347.1">
    <property type="nucleotide sequence ID" value="NZ_JANLBT010000019.1"/>
</dbReference>
<reference evidence="8 9" key="1">
    <citation type="submission" date="2015-11" db="EMBL/GenBank/DDBJ databases">
        <title>Expanding the genomic diversity of Burkholderia species for the development of highly accurate diagnostics.</title>
        <authorList>
            <person name="Sahl J."/>
            <person name="Keim P."/>
            <person name="Wagner D."/>
        </authorList>
    </citation>
    <scope>NUCLEOTIDE SEQUENCE [LARGE SCALE GENOMIC DNA]</scope>
    <source>
        <strain evidence="8 9">MSMB574WGS</strain>
    </source>
</reference>
<dbReference type="EMBL" id="LPJX01000066">
    <property type="protein sequence ID" value="KWF58529.1"/>
    <property type="molecule type" value="Genomic_DNA"/>
</dbReference>
<dbReference type="InterPro" id="IPR001638">
    <property type="entry name" value="Solute-binding_3/MltF_N"/>
</dbReference>
<feature type="chain" id="PRO_5007291096" evidence="5">
    <location>
        <begin position="26"/>
        <end position="257"/>
    </location>
</feature>
<feature type="signal peptide" evidence="5">
    <location>
        <begin position="1"/>
        <end position="25"/>
    </location>
</feature>
<gene>
    <name evidence="8" type="ORF">WT57_03680</name>
</gene>
<comment type="caution">
    <text evidence="8">The sequence shown here is derived from an EMBL/GenBank/DDBJ whole genome shotgun (WGS) entry which is preliminary data.</text>
</comment>
<accession>A0A132ETB7</accession>
<dbReference type="Pfam" id="PF00497">
    <property type="entry name" value="SBP_bac_3"/>
    <property type="match status" value="1"/>
</dbReference>
<dbReference type="InterPro" id="IPR018313">
    <property type="entry name" value="SBP_3_CS"/>
</dbReference>
<keyword evidence="3 5" id="KW-0732">Signal</keyword>
<evidence type="ECO:0000313" key="9">
    <source>
        <dbReference type="Proteomes" id="UP000061512"/>
    </source>
</evidence>
<dbReference type="AlphaFoldDB" id="A0A132ETB7"/>
<dbReference type="SMART" id="SM00062">
    <property type="entry name" value="PBPb"/>
    <property type="match status" value="1"/>
</dbReference>
<dbReference type="PROSITE" id="PS01039">
    <property type="entry name" value="SBP_BACTERIAL_3"/>
    <property type="match status" value="1"/>
</dbReference>
<evidence type="ECO:0000256" key="5">
    <source>
        <dbReference type="SAM" id="SignalP"/>
    </source>
</evidence>
<dbReference type="GO" id="GO:0030313">
    <property type="term" value="C:cell envelope"/>
    <property type="evidence" value="ECO:0007669"/>
    <property type="project" value="UniProtKB-SubCell"/>
</dbReference>
<comment type="subcellular location">
    <subcellularLocation>
        <location evidence="1">Cell envelope</location>
    </subcellularLocation>
</comment>
<evidence type="ECO:0000256" key="3">
    <source>
        <dbReference type="ARBA" id="ARBA00022729"/>
    </source>
</evidence>
<dbReference type="Gene3D" id="3.40.190.10">
    <property type="entry name" value="Periplasmic binding protein-like II"/>
    <property type="match status" value="2"/>
</dbReference>
<dbReference type="PANTHER" id="PTHR35936:SF19">
    <property type="entry name" value="AMINO-ACID-BINDING PROTEIN YXEM-RELATED"/>
    <property type="match status" value="1"/>
</dbReference>
<dbReference type="SMART" id="SM00079">
    <property type="entry name" value="PBPe"/>
    <property type="match status" value="1"/>
</dbReference>
<feature type="domain" description="Solute-binding protein family 3/N-terminal" evidence="6">
    <location>
        <begin position="36"/>
        <end position="255"/>
    </location>
</feature>
<dbReference type="GO" id="GO:0015276">
    <property type="term" value="F:ligand-gated monoatomic ion channel activity"/>
    <property type="evidence" value="ECO:0007669"/>
    <property type="project" value="InterPro"/>
</dbReference>
<comment type="similarity">
    <text evidence="2 4">Belongs to the bacterial solute-binding protein 3 family.</text>
</comment>
<dbReference type="PANTHER" id="PTHR35936">
    <property type="entry name" value="MEMBRANE-BOUND LYTIC MUREIN TRANSGLYCOSYLASE F"/>
    <property type="match status" value="1"/>
</dbReference>
<evidence type="ECO:0000259" key="7">
    <source>
        <dbReference type="SMART" id="SM00079"/>
    </source>
</evidence>